<dbReference type="AlphaFoldDB" id="A0A1J5TRW6"/>
<dbReference type="InterPro" id="IPR013325">
    <property type="entry name" value="RNA_pol_sigma_r2"/>
</dbReference>
<evidence type="ECO:0000256" key="2">
    <source>
        <dbReference type="ARBA" id="ARBA00023015"/>
    </source>
</evidence>
<dbReference type="PANTHER" id="PTHR43133:SF62">
    <property type="entry name" value="RNA POLYMERASE SIGMA FACTOR SIGZ"/>
    <property type="match status" value="1"/>
</dbReference>
<evidence type="ECO:0000259" key="6">
    <source>
        <dbReference type="Pfam" id="PF08281"/>
    </source>
</evidence>
<dbReference type="InterPro" id="IPR014284">
    <property type="entry name" value="RNA_pol_sigma-70_dom"/>
</dbReference>
<dbReference type="InterPro" id="IPR007627">
    <property type="entry name" value="RNA_pol_sigma70_r2"/>
</dbReference>
<dbReference type="GO" id="GO:0016987">
    <property type="term" value="F:sigma factor activity"/>
    <property type="evidence" value="ECO:0007669"/>
    <property type="project" value="UniProtKB-KW"/>
</dbReference>
<keyword evidence="2" id="KW-0805">Transcription regulation</keyword>
<keyword evidence="3" id="KW-0731">Sigma factor</keyword>
<dbReference type="InterPro" id="IPR039425">
    <property type="entry name" value="RNA_pol_sigma-70-like"/>
</dbReference>
<comment type="similarity">
    <text evidence="1">Belongs to the sigma-70 factor family. ECF subfamily.</text>
</comment>
<evidence type="ECO:0000256" key="3">
    <source>
        <dbReference type="ARBA" id="ARBA00023082"/>
    </source>
</evidence>
<feature type="domain" description="RNA polymerase sigma factor 70 region 4 type 2" evidence="6">
    <location>
        <begin position="131"/>
        <end position="182"/>
    </location>
</feature>
<reference evidence="7" key="1">
    <citation type="submission" date="2016-10" db="EMBL/GenBank/DDBJ databases">
        <title>Sequence of Gallionella enrichment culture.</title>
        <authorList>
            <person name="Poehlein A."/>
            <person name="Muehling M."/>
            <person name="Daniel R."/>
        </authorList>
    </citation>
    <scope>NUCLEOTIDE SEQUENCE</scope>
</reference>
<proteinExistence type="inferred from homology"/>
<sequence length="192" mass="21670">MRSRDDNETAAEEAFLLARVGSGDRDSFRELYARYSVPLFSLVVRFVGDRGTAEELLQDVFVKLWRGAPDYDPKKSRPFTWAVTITRRVCIDHLRRHRHEPALQEFSETALVADGGRETVRSRVEAQEDSERLRGALAGLPAPQRQALELALFSSLTHTEIAGRLKQPVGTIKSWIRRGLLDLGNILSKTTP</sequence>
<evidence type="ECO:0000256" key="1">
    <source>
        <dbReference type="ARBA" id="ARBA00010641"/>
    </source>
</evidence>
<evidence type="ECO:0000256" key="4">
    <source>
        <dbReference type="ARBA" id="ARBA00023163"/>
    </source>
</evidence>
<dbReference type="GO" id="GO:0006352">
    <property type="term" value="P:DNA-templated transcription initiation"/>
    <property type="evidence" value="ECO:0007669"/>
    <property type="project" value="InterPro"/>
</dbReference>
<dbReference type="NCBIfam" id="TIGR02937">
    <property type="entry name" value="sigma70-ECF"/>
    <property type="match status" value="1"/>
</dbReference>
<dbReference type="SUPFAM" id="SSF88659">
    <property type="entry name" value="Sigma3 and sigma4 domains of RNA polymerase sigma factors"/>
    <property type="match status" value="1"/>
</dbReference>
<evidence type="ECO:0000313" key="7">
    <source>
        <dbReference type="EMBL" id="OIR18984.1"/>
    </source>
</evidence>
<dbReference type="GO" id="GO:0003677">
    <property type="term" value="F:DNA binding"/>
    <property type="evidence" value="ECO:0007669"/>
    <property type="project" value="InterPro"/>
</dbReference>
<dbReference type="SUPFAM" id="SSF88946">
    <property type="entry name" value="Sigma2 domain of RNA polymerase sigma factors"/>
    <property type="match status" value="1"/>
</dbReference>
<accession>A0A1J5TRW6</accession>
<dbReference type="InterPro" id="IPR013249">
    <property type="entry name" value="RNA_pol_sigma70_r4_t2"/>
</dbReference>
<dbReference type="Gene3D" id="1.10.10.10">
    <property type="entry name" value="Winged helix-like DNA-binding domain superfamily/Winged helix DNA-binding domain"/>
    <property type="match status" value="1"/>
</dbReference>
<gene>
    <name evidence="7" type="primary">sigK_1</name>
    <name evidence="7" type="ORF">GALL_13290</name>
</gene>
<dbReference type="InterPro" id="IPR013324">
    <property type="entry name" value="RNA_pol_sigma_r3/r4-like"/>
</dbReference>
<dbReference type="PANTHER" id="PTHR43133">
    <property type="entry name" value="RNA POLYMERASE ECF-TYPE SIGMA FACTO"/>
    <property type="match status" value="1"/>
</dbReference>
<dbReference type="InterPro" id="IPR036388">
    <property type="entry name" value="WH-like_DNA-bd_sf"/>
</dbReference>
<dbReference type="Pfam" id="PF04542">
    <property type="entry name" value="Sigma70_r2"/>
    <property type="match status" value="1"/>
</dbReference>
<dbReference type="Gene3D" id="1.10.1740.10">
    <property type="match status" value="1"/>
</dbReference>
<dbReference type="Pfam" id="PF08281">
    <property type="entry name" value="Sigma70_r4_2"/>
    <property type="match status" value="1"/>
</dbReference>
<keyword evidence="4" id="KW-0804">Transcription</keyword>
<organism evidence="7">
    <name type="scientific">mine drainage metagenome</name>
    <dbReference type="NCBI Taxonomy" id="410659"/>
    <lineage>
        <taxon>unclassified sequences</taxon>
        <taxon>metagenomes</taxon>
        <taxon>ecological metagenomes</taxon>
    </lineage>
</organism>
<name>A0A1J5TRW6_9ZZZZ</name>
<comment type="caution">
    <text evidence="7">The sequence shown here is derived from an EMBL/GenBank/DDBJ whole genome shotgun (WGS) entry which is preliminary data.</text>
</comment>
<evidence type="ECO:0000259" key="5">
    <source>
        <dbReference type="Pfam" id="PF04542"/>
    </source>
</evidence>
<protein>
    <submittedName>
        <fullName evidence="7">ECF RNA polymerase sigma factor SigK</fullName>
    </submittedName>
</protein>
<feature type="domain" description="RNA polymerase sigma-70 region 2" evidence="5">
    <location>
        <begin position="31"/>
        <end position="98"/>
    </location>
</feature>
<dbReference type="EMBL" id="MLJW01000002">
    <property type="protein sequence ID" value="OIR18984.1"/>
    <property type="molecule type" value="Genomic_DNA"/>
</dbReference>